<dbReference type="SUPFAM" id="SSF46894">
    <property type="entry name" value="C-terminal effector domain of the bipartite response regulators"/>
    <property type="match status" value="1"/>
</dbReference>
<gene>
    <name evidence="17" type="ORF">BM613_01370</name>
</gene>
<dbReference type="InterPro" id="IPR001789">
    <property type="entry name" value="Sig_transdc_resp-reg_receiver"/>
</dbReference>
<evidence type="ECO:0000256" key="12">
    <source>
        <dbReference type="ARBA" id="ARBA00025691"/>
    </source>
</evidence>
<dbReference type="PIRSF" id="PIRSF002937">
    <property type="entry name" value="Res_reg_Spo0A"/>
    <property type="match status" value="1"/>
</dbReference>
<dbReference type="InterPro" id="IPR036388">
    <property type="entry name" value="WH-like_DNA-bd_sf"/>
</dbReference>
<evidence type="ECO:0000256" key="1">
    <source>
        <dbReference type="ARBA" id="ARBA00004496"/>
    </source>
</evidence>
<comment type="subcellular location">
    <subcellularLocation>
        <location evidence="1 13">Cytoplasm</location>
    </subcellularLocation>
</comment>
<proteinExistence type="predicted"/>
<evidence type="ECO:0000256" key="2">
    <source>
        <dbReference type="ARBA" id="ARBA00022490"/>
    </source>
</evidence>
<dbReference type="AlphaFoldDB" id="A0A2U3DBX7"/>
<dbReference type="GO" id="GO:0000156">
    <property type="term" value="F:phosphorelay response regulator activity"/>
    <property type="evidence" value="ECO:0007669"/>
    <property type="project" value="TreeGrafter"/>
</dbReference>
<evidence type="ECO:0000256" key="14">
    <source>
        <dbReference type="PIRSR" id="PIRSR002937-1"/>
    </source>
</evidence>
<dbReference type="GO" id="GO:0030435">
    <property type="term" value="P:sporulation resulting in formation of a cellular spore"/>
    <property type="evidence" value="ECO:0007669"/>
    <property type="project" value="UniProtKB-UniRule"/>
</dbReference>
<keyword evidence="7 13" id="KW-0902">Two-component regulatory system</keyword>
<dbReference type="GO" id="GO:0000976">
    <property type="term" value="F:transcription cis-regulatory region binding"/>
    <property type="evidence" value="ECO:0007669"/>
    <property type="project" value="TreeGrafter"/>
</dbReference>
<feature type="domain" description="Response regulatory" evidence="16">
    <location>
        <begin position="5"/>
        <end position="123"/>
    </location>
</feature>
<keyword evidence="9 13" id="KW-0238">DNA-binding</keyword>
<evidence type="ECO:0000313" key="18">
    <source>
        <dbReference type="Proteomes" id="UP000245380"/>
    </source>
</evidence>
<name>A0A2U3DBX7_SULT2</name>
<keyword evidence="10 13" id="KW-0010">Activator</keyword>
<dbReference type="InterPro" id="IPR039420">
    <property type="entry name" value="WalR-like"/>
</dbReference>
<keyword evidence="6 13" id="KW-0749">Sporulation</keyword>
<keyword evidence="5 13" id="KW-0106">Calcium</keyword>
<comment type="caution">
    <text evidence="17">The sequence shown here is derived from an EMBL/GenBank/DDBJ whole genome shotgun (WGS) entry which is preliminary data.</text>
</comment>
<dbReference type="SMART" id="SM00448">
    <property type="entry name" value="REC"/>
    <property type="match status" value="1"/>
</dbReference>
<evidence type="ECO:0000256" key="3">
    <source>
        <dbReference type="ARBA" id="ARBA00022491"/>
    </source>
</evidence>
<dbReference type="PANTHER" id="PTHR48111">
    <property type="entry name" value="REGULATOR OF RPOS"/>
    <property type="match status" value="1"/>
</dbReference>
<evidence type="ECO:0000256" key="5">
    <source>
        <dbReference type="ARBA" id="ARBA00022837"/>
    </source>
</evidence>
<dbReference type="Proteomes" id="UP000245380">
    <property type="component" value="Unassembled WGS sequence"/>
</dbReference>
<evidence type="ECO:0000256" key="6">
    <source>
        <dbReference type="ARBA" id="ARBA00022969"/>
    </source>
</evidence>
<dbReference type="InterPro" id="IPR016032">
    <property type="entry name" value="Sig_transdc_resp-reg_C-effctor"/>
</dbReference>
<dbReference type="PROSITE" id="PS50110">
    <property type="entry name" value="RESPONSE_REGULATORY"/>
    <property type="match status" value="1"/>
</dbReference>
<keyword evidence="3 13" id="KW-0678">Repressor</keyword>
<dbReference type="PANTHER" id="PTHR48111:SF1">
    <property type="entry name" value="TWO-COMPONENT RESPONSE REGULATOR ORR33"/>
    <property type="match status" value="1"/>
</dbReference>
<evidence type="ECO:0000256" key="7">
    <source>
        <dbReference type="ARBA" id="ARBA00023012"/>
    </source>
</evidence>
<dbReference type="GO" id="GO:0032993">
    <property type="term" value="C:protein-DNA complex"/>
    <property type="evidence" value="ECO:0007669"/>
    <property type="project" value="TreeGrafter"/>
</dbReference>
<comment type="function">
    <text evidence="13">May play the central regulatory role in sporulation. It may be an element of the effector pathway responsible for the activation of sporulation genes in response to nutritional stress. Spo0A may act in concert with spo0H (a sigma factor) to control the expression of some genes that are critical to the sporulation process.</text>
</comment>
<comment type="cofactor">
    <cofactor evidence="13 14">
        <name>Ca(2+)</name>
        <dbReference type="ChEBI" id="CHEBI:29108"/>
    </cofactor>
    <text evidence="13 14">Binds 1 Ca(2+) ion per subunit.</text>
</comment>
<protein>
    <recommendedName>
        <fullName evidence="13">Stage 0 sporulation protein A homolog</fullName>
    </recommendedName>
</protein>
<accession>A0A2U3DBX7</accession>
<keyword evidence="18" id="KW-1185">Reference proteome</keyword>
<keyword evidence="4 15" id="KW-0597">Phosphoprotein</keyword>
<comment type="function">
    <text evidence="12">May play the central regulatory role in sporulation. It may be an element of the effector pathway responsible for the activation of sporulation genes in response to nutritional stress. Spo0A may act in concert with Spo0H (a sigma factor) to control the expression of some genes that are critical to the sporulation process. Repressor of abrB, activator of the spoIIa operon. Binds the DNA sequence 5'-TGNCGAA-3' (0A box).</text>
</comment>
<evidence type="ECO:0000313" key="17">
    <source>
        <dbReference type="EMBL" id="PWI58772.1"/>
    </source>
</evidence>
<organism evidence="17 18">
    <name type="scientific">Sulfoacidibacillus thermotolerans</name>
    <name type="common">Acidibacillus sulfuroxidans</name>
    <dbReference type="NCBI Taxonomy" id="1765684"/>
    <lineage>
        <taxon>Bacteria</taxon>
        <taxon>Bacillati</taxon>
        <taxon>Bacillota</taxon>
        <taxon>Bacilli</taxon>
        <taxon>Bacillales</taxon>
        <taxon>Alicyclobacillaceae</taxon>
        <taxon>Sulfoacidibacillus</taxon>
    </lineage>
</organism>
<evidence type="ECO:0000256" key="11">
    <source>
        <dbReference type="ARBA" id="ARBA00023163"/>
    </source>
</evidence>
<dbReference type="Gene3D" id="3.40.50.2300">
    <property type="match status" value="1"/>
</dbReference>
<evidence type="ECO:0000256" key="15">
    <source>
        <dbReference type="PROSITE-ProRule" id="PRU00169"/>
    </source>
</evidence>
<feature type="binding site" evidence="14">
    <location>
        <position position="56"/>
    </location>
    <ligand>
        <name>Ca(2+)</name>
        <dbReference type="ChEBI" id="CHEBI:29108"/>
    </ligand>
</feature>
<dbReference type="InterPro" id="IPR011006">
    <property type="entry name" value="CheY-like_superfamily"/>
</dbReference>
<dbReference type="Gene3D" id="1.10.10.10">
    <property type="entry name" value="Winged helix-like DNA-binding domain superfamily/Winged helix DNA-binding domain"/>
    <property type="match status" value="1"/>
</dbReference>
<dbReference type="GO" id="GO:0003700">
    <property type="term" value="F:DNA-binding transcription factor activity"/>
    <property type="evidence" value="ECO:0007669"/>
    <property type="project" value="InterPro"/>
</dbReference>
<feature type="modified residue" description="4-aspartylphosphate" evidence="15">
    <location>
        <position position="56"/>
    </location>
</feature>
<keyword evidence="2 13" id="KW-0963">Cytoplasm</keyword>
<keyword evidence="13 14" id="KW-0479">Metal-binding</keyword>
<evidence type="ECO:0000256" key="4">
    <source>
        <dbReference type="ARBA" id="ARBA00022553"/>
    </source>
</evidence>
<keyword evidence="8 13" id="KW-0805">Transcription regulation</keyword>
<evidence type="ECO:0000256" key="13">
    <source>
        <dbReference type="PIRNR" id="PIRNR002937"/>
    </source>
</evidence>
<keyword evidence="11 13" id="KW-0804">Transcription</keyword>
<evidence type="ECO:0000259" key="16">
    <source>
        <dbReference type="PROSITE" id="PS50110"/>
    </source>
</evidence>
<evidence type="ECO:0000256" key="8">
    <source>
        <dbReference type="ARBA" id="ARBA00023015"/>
    </source>
</evidence>
<dbReference type="OrthoDB" id="9793299at2"/>
<reference evidence="17 18" key="1">
    <citation type="submission" date="2016-11" db="EMBL/GenBank/DDBJ databases">
        <title>Comparative genomics of Acidibacillus ferroxidans species.</title>
        <authorList>
            <person name="Oliveira G."/>
            <person name="Nunes G."/>
            <person name="Oliveira R."/>
            <person name="Araujo F."/>
            <person name="Salim A."/>
            <person name="Scholte L."/>
            <person name="Morais D."/>
            <person name="Nancucheo I."/>
            <person name="Johnson D.B."/>
            <person name="Grail B."/>
            <person name="Bittencourt J."/>
            <person name="Valadares R."/>
        </authorList>
    </citation>
    <scope>NUCLEOTIDE SEQUENCE [LARGE SCALE GENOMIC DNA]</scope>
    <source>
        <strain evidence="17 18">Y002</strain>
    </source>
</reference>
<sequence length="284" mass="31430">MKKTRILIADDNREFAELLMEYLSEESDMEVVGVAYNGQEVLALVEDEQPDVLVLDIIMPVLDGIGVLERLRQTNLPVLPRVIMLTAFGQDAVTKRALDLGALYYVLKPFDMEILVDRIRDVVGADSFIERSRLAAGASTSSSGYSYPSASSFASTNARIVPISAKPKSIDQLITGVIHEIGVPAHIKGYQYLREAILMVYNDVEILGSVTKVLYPKIGEKFGTTASRVERAIRHAIEVAWSRGNTDAIAQVFRYTVNVSKAKPTNSEFIAMIADKLRMEMKVS</sequence>
<dbReference type="CDD" id="cd17561">
    <property type="entry name" value="REC_Spo0A"/>
    <property type="match status" value="1"/>
</dbReference>
<dbReference type="Pfam" id="PF08769">
    <property type="entry name" value="Spo0A_C"/>
    <property type="match status" value="1"/>
</dbReference>
<dbReference type="NCBIfam" id="TIGR02875">
    <property type="entry name" value="spore_0_A"/>
    <property type="match status" value="1"/>
</dbReference>
<evidence type="ECO:0000256" key="10">
    <source>
        <dbReference type="ARBA" id="ARBA00023159"/>
    </source>
</evidence>
<dbReference type="GO" id="GO:0005509">
    <property type="term" value="F:calcium ion binding"/>
    <property type="evidence" value="ECO:0007669"/>
    <property type="project" value="UniProtKB-UniRule"/>
</dbReference>
<dbReference type="SUPFAM" id="SSF52172">
    <property type="entry name" value="CheY-like"/>
    <property type="match status" value="1"/>
</dbReference>
<feature type="binding site" evidence="14">
    <location>
        <position position="11"/>
    </location>
    <ligand>
        <name>Ca(2+)</name>
        <dbReference type="ChEBI" id="CHEBI:29108"/>
    </ligand>
</feature>
<dbReference type="RefSeq" id="WP_109429365.1">
    <property type="nucleotide sequence ID" value="NZ_MPDK01000002.1"/>
</dbReference>
<evidence type="ECO:0000256" key="9">
    <source>
        <dbReference type="ARBA" id="ARBA00023125"/>
    </source>
</evidence>
<dbReference type="GO" id="GO:0051606">
    <property type="term" value="P:detection of stimulus"/>
    <property type="evidence" value="ECO:0007669"/>
    <property type="project" value="UniProtKB-UniRule"/>
</dbReference>
<dbReference type="Pfam" id="PF00072">
    <property type="entry name" value="Response_reg"/>
    <property type="match status" value="1"/>
</dbReference>
<dbReference type="GO" id="GO:0042173">
    <property type="term" value="P:regulation of sporulation resulting in formation of a cellular spore"/>
    <property type="evidence" value="ECO:0007669"/>
    <property type="project" value="InterPro"/>
</dbReference>
<dbReference type="InterPro" id="IPR014879">
    <property type="entry name" value="Spo0A_C"/>
</dbReference>
<dbReference type="InterPro" id="IPR012052">
    <property type="entry name" value="Spore_0_A"/>
</dbReference>
<dbReference type="EMBL" id="MPDK01000002">
    <property type="protein sequence ID" value="PWI58772.1"/>
    <property type="molecule type" value="Genomic_DNA"/>
</dbReference>
<feature type="binding site" evidence="14">
    <location>
        <position position="10"/>
    </location>
    <ligand>
        <name>Ca(2+)</name>
        <dbReference type="ChEBI" id="CHEBI:29108"/>
    </ligand>
</feature>
<dbReference type="GO" id="GO:0005829">
    <property type="term" value="C:cytosol"/>
    <property type="evidence" value="ECO:0007669"/>
    <property type="project" value="TreeGrafter"/>
</dbReference>